<dbReference type="GeneID" id="69022899"/>
<feature type="coiled-coil region" evidence="1">
    <location>
        <begin position="12"/>
        <end position="39"/>
    </location>
</feature>
<name>A0ABP2EJL9_AJEDR</name>
<evidence type="ECO:0000313" key="2">
    <source>
        <dbReference type="EMBL" id="EEQ83265.2"/>
    </source>
</evidence>
<keyword evidence="1" id="KW-0175">Coiled coil</keyword>
<accession>A0ABP2EJL9</accession>
<protein>
    <submittedName>
        <fullName evidence="2">Uncharacterized protein</fullName>
    </submittedName>
</protein>
<organism evidence="2 3">
    <name type="scientific">Ajellomyces dermatitidis (strain ER-3 / ATCC MYA-2586)</name>
    <name type="common">Blastomyces dermatitidis</name>
    <dbReference type="NCBI Taxonomy" id="559297"/>
    <lineage>
        <taxon>Eukaryota</taxon>
        <taxon>Fungi</taxon>
        <taxon>Dikarya</taxon>
        <taxon>Ascomycota</taxon>
        <taxon>Pezizomycotina</taxon>
        <taxon>Eurotiomycetes</taxon>
        <taxon>Eurotiomycetidae</taxon>
        <taxon>Onygenales</taxon>
        <taxon>Ajellomycetaceae</taxon>
        <taxon>Blastomyces</taxon>
    </lineage>
</organism>
<proteinExistence type="predicted"/>
<dbReference type="EMBL" id="EQ999973">
    <property type="protein sequence ID" value="EEQ83265.2"/>
    <property type="molecule type" value="Genomic_DNA"/>
</dbReference>
<reference evidence="3" key="1">
    <citation type="journal article" date="2015" name="PLoS Genet.">
        <title>The dynamic genome and transcriptome of the human fungal pathogen Blastomyces and close relative Emmonsia.</title>
        <authorList>
            <person name="Munoz J.F."/>
            <person name="Gauthier G.M."/>
            <person name="Desjardins C.A."/>
            <person name="Gallo J.E."/>
            <person name="Holder J."/>
            <person name="Sullivan T.D."/>
            <person name="Marty A.J."/>
            <person name="Carmen J.C."/>
            <person name="Chen Z."/>
            <person name="Ding L."/>
            <person name="Gujja S."/>
            <person name="Magrini V."/>
            <person name="Misas E."/>
            <person name="Mitreva M."/>
            <person name="Priest M."/>
            <person name="Saif S."/>
            <person name="Whiston E.A."/>
            <person name="Young S."/>
            <person name="Zeng Q."/>
            <person name="Goldman W.E."/>
            <person name="Mardis E.R."/>
            <person name="Taylor J.W."/>
            <person name="McEwen J.G."/>
            <person name="Clay O.K."/>
            <person name="Klein B.S."/>
            <person name="Cuomo C.A."/>
        </authorList>
    </citation>
    <scope>NUCLEOTIDE SEQUENCE [LARGE SCALE GENOMIC DNA]</scope>
    <source>
        <strain evidence="3">ER-3 / ATCC MYA-2586</strain>
    </source>
</reference>
<dbReference type="Proteomes" id="UP000002039">
    <property type="component" value="Unassembled WGS sequence"/>
</dbReference>
<keyword evidence="3" id="KW-1185">Reference proteome</keyword>
<gene>
    <name evidence="2" type="ORF">BDCG_00070</name>
</gene>
<evidence type="ECO:0000313" key="3">
    <source>
        <dbReference type="Proteomes" id="UP000002039"/>
    </source>
</evidence>
<evidence type="ECO:0000256" key="1">
    <source>
        <dbReference type="SAM" id="Coils"/>
    </source>
</evidence>
<sequence length="83" mass="9549">MKSFTNAIIIINKNRENQILDLQQEIKCLHRQITMLNLKILSQLFTTSSEVYTSSETAAQDENSSMKYIKSEDLSELSSFNDD</sequence>
<dbReference type="RefSeq" id="XP_045271500.1">
    <property type="nucleotide sequence ID" value="XM_045415578.1"/>
</dbReference>